<dbReference type="Pfam" id="PF00583">
    <property type="entry name" value="Acetyltransf_1"/>
    <property type="match status" value="1"/>
</dbReference>
<protein>
    <submittedName>
        <fullName evidence="4">GNAT family N-acetyltransferase</fullName>
    </submittedName>
</protein>
<dbReference type="PROSITE" id="PS51186">
    <property type="entry name" value="GNAT"/>
    <property type="match status" value="1"/>
</dbReference>
<keyword evidence="2" id="KW-0012">Acyltransferase</keyword>
<dbReference type="PANTHER" id="PTHR43877">
    <property type="entry name" value="AMINOALKYLPHOSPHONATE N-ACETYLTRANSFERASE-RELATED-RELATED"/>
    <property type="match status" value="1"/>
</dbReference>
<dbReference type="EMBL" id="JAEEGA010000003">
    <property type="protein sequence ID" value="MBP1040608.1"/>
    <property type="molecule type" value="Genomic_DNA"/>
</dbReference>
<gene>
    <name evidence="4" type="ORF">I6N95_06305</name>
</gene>
<dbReference type="CDD" id="cd04301">
    <property type="entry name" value="NAT_SF"/>
    <property type="match status" value="1"/>
</dbReference>
<dbReference type="AlphaFoldDB" id="A0A940PAT1"/>
<organism evidence="4 5">
    <name type="scientific">Vagococcus allomyrinae</name>
    <dbReference type="NCBI Taxonomy" id="2794353"/>
    <lineage>
        <taxon>Bacteria</taxon>
        <taxon>Bacillati</taxon>
        <taxon>Bacillota</taxon>
        <taxon>Bacilli</taxon>
        <taxon>Lactobacillales</taxon>
        <taxon>Enterococcaceae</taxon>
        <taxon>Vagococcus</taxon>
    </lineage>
</organism>
<sequence>MDIQLATKEHLSQIEPLYQALFATTADLEPYFFKKAHQDQAFLEATIENDESDLLIAVMDDQIVGFALMQMQETPPYNVFKKHNFAYLVDLITKPTYRGQGIASTLLAECERWAKTKGADYLELSVLNKNTNAYDLYLKKGFSEKITTLYKPID</sequence>
<evidence type="ECO:0000313" key="5">
    <source>
        <dbReference type="Proteomes" id="UP000674938"/>
    </source>
</evidence>
<dbReference type="Gene3D" id="3.40.630.30">
    <property type="match status" value="1"/>
</dbReference>
<keyword evidence="5" id="KW-1185">Reference proteome</keyword>
<keyword evidence="1" id="KW-0808">Transferase</keyword>
<evidence type="ECO:0000256" key="1">
    <source>
        <dbReference type="ARBA" id="ARBA00022679"/>
    </source>
</evidence>
<dbReference type="InterPro" id="IPR050832">
    <property type="entry name" value="Bact_Acetyltransf"/>
</dbReference>
<evidence type="ECO:0000259" key="3">
    <source>
        <dbReference type="PROSITE" id="PS51186"/>
    </source>
</evidence>
<evidence type="ECO:0000313" key="4">
    <source>
        <dbReference type="EMBL" id="MBP1040608.1"/>
    </source>
</evidence>
<dbReference type="RefSeq" id="WP_209525758.1">
    <property type="nucleotide sequence ID" value="NZ_JAEEGA010000003.1"/>
</dbReference>
<dbReference type="Proteomes" id="UP000674938">
    <property type="component" value="Unassembled WGS sequence"/>
</dbReference>
<comment type="caution">
    <text evidence="4">The sequence shown here is derived from an EMBL/GenBank/DDBJ whole genome shotgun (WGS) entry which is preliminary data.</text>
</comment>
<dbReference type="SUPFAM" id="SSF55729">
    <property type="entry name" value="Acyl-CoA N-acyltransferases (Nat)"/>
    <property type="match status" value="1"/>
</dbReference>
<feature type="domain" description="N-acetyltransferase" evidence="3">
    <location>
        <begin position="1"/>
        <end position="154"/>
    </location>
</feature>
<proteinExistence type="predicted"/>
<dbReference type="InterPro" id="IPR000182">
    <property type="entry name" value="GNAT_dom"/>
</dbReference>
<name>A0A940PAT1_9ENTE</name>
<reference evidence="4" key="1">
    <citation type="submission" date="2020-12" db="EMBL/GenBank/DDBJ databases">
        <title>Vagococcus allomyrinae sp. nov. and Enterococcus lavae sp. nov., isolated from the larvae of Allomyrina dichotoma.</title>
        <authorList>
            <person name="Lee S.D."/>
        </authorList>
    </citation>
    <scope>NUCLEOTIDE SEQUENCE</scope>
    <source>
        <strain evidence="4">BWB3-3</strain>
    </source>
</reference>
<dbReference type="InterPro" id="IPR016181">
    <property type="entry name" value="Acyl_CoA_acyltransferase"/>
</dbReference>
<dbReference type="GO" id="GO:0016747">
    <property type="term" value="F:acyltransferase activity, transferring groups other than amino-acyl groups"/>
    <property type="evidence" value="ECO:0007669"/>
    <property type="project" value="InterPro"/>
</dbReference>
<evidence type="ECO:0000256" key="2">
    <source>
        <dbReference type="ARBA" id="ARBA00023315"/>
    </source>
</evidence>
<accession>A0A940PAT1</accession>
<dbReference type="PANTHER" id="PTHR43877:SF2">
    <property type="entry name" value="AMINOALKYLPHOSPHONATE N-ACETYLTRANSFERASE-RELATED"/>
    <property type="match status" value="1"/>
</dbReference>